<dbReference type="STRING" id="52.CMC5_010570"/>
<feature type="compositionally biased region" description="Low complexity" evidence="1">
    <location>
        <begin position="45"/>
        <end position="58"/>
    </location>
</feature>
<feature type="region of interest" description="Disordered" evidence="1">
    <location>
        <begin position="41"/>
        <end position="88"/>
    </location>
</feature>
<organism evidence="2 3">
    <name type="scientific">Chondromyces crocatus</name>
    <dbReference type="NCBI Taxonomy" id="52"/>
    <lineage>
        <taxon>Bacteria</taxon>
        <taxon>Pseudomonadati</taxon>
        <taxon>Myxococcota</taxon>
        <taxon>Polyangia</taxon>
        <taxon>Polyangiales</taxon>
        <taxon>Polyangiaceae</taxon>
        <taxon>Chondromyces</taxon>
    </lineage>
</organism>
<feature type="compositionally biased region" description="Gly residues" evidence="1">
    <location>
        <begin position="59"/>
        <end position="70"/>
    </location>
</feature>
<dbReference type="SUPFAM" id="SSF53850">
    <property type="entry name" value="Periplasmic binding protein-like II"/>
    <property type="match status" value="1"/>
</dbReference>
<proteinExistence type="predicted"/>
<accession>A0A0K1E7S3</accession>
<gene>
    <name evidence="2" type="ORF">CMC5_010570</name>
</gene>
<protein>
    <recommendedName>
        <fullName evidence="4">SsuA/THI5-like domain-containing protein</fullName>
    </recommendedName>
</protein>
<evidence type="ECO:0000313" key="2">
    <source>
        <dbReference type="EMBL" id="AKT36936.1"/>
    </source>
</evidence>
<evidence type="ECO:0008006" key="4">
    <source>
        <dbReference type="Google" id="ProtNLM"/>
    </source>
</evidence>
<dbReference type="EMBL" id="CP012159">
    <property type="protein sequence ID" value="AKT36936.1"/>
    <property type="molecule type" value="Genomic_DNA"/>
</dbReference>
<keyword evidence="3" id="KW-1185">Reference proteome</keyword>
<dbReference type="Proteomes" id="UP000067626">
    <property type="component" value="Chromosome"/>
</dbReference>
<evidence type="ECO:0000256" key="1">
    <source>
        <dbReference type="SAM" id="MobiDB-lite"/>
    </source>
</evidence>
<dbReference type="KEGG" id="ccro:CMC5_010570"/>
<reference evidence="2 3" key="1">
    <citation type="submission" date="2015-07" db="EMBL/GenBank/DDBJ databases">
        <title>Genome analysis of myxobacterium Chondromyces crocatus Cm c5 reveals a high potential for natural compound synthesis and the genetic basis for the loss of fruiting body formation.</title>
        <authorList>
            <person name="Zaburannyi N."/>
            <person name="Bunk B."/>
            <person name="Maier J."/>
            <person name="Overmann J."/>
            <person name="Mueller R."/>
        </authorList>
    </citation>
    <scope>NUCLEOTIDE SEQUENCE [LARGE SCALE GENOMIC DNA]</scope>
    <source>
        <strain evidence="2 3">Cm c5</strain>
    </source>
</reference>
<dbReference type="RefSeq" id="WP_050429375.1">
    <property type="nucleotide sequence ID" value="NZ_CP012159.1"/>
</dbReference>
<evidence type="ECO:0000313" key="3">
    <source>
        <dbReference type="Proteomes" id="UP000067626"/>
    </source>
</evidence>
<dbReference type="AlphaFoldDB" id="A0A0K1E7S3"/>
<dbReference type="OrthoDB" id="5496601at2"/>
<name>A0A0K1E7S3_CHOCO</name>
<sequence length="502" mass="51168">MRSKIVLGLLISLFLAFGALLLLRPRTQHMAPSGPLVAKPIGVDPAASTTGAPSATPEDGGGAPDAGGGAREATDGGTDAGNAESRKPLMDRPLRVASLGWHLLAPALLENDGLTAGEKSGFAAARLPVQLAAVSDMVSIEKALARGGADEAGADVVLVPLPSLVASYERLRALSPEVFFVVGFSRGREVVASRKDALPDKGEVKLAGTAGDPATFLALFALEASGVQPGEVRLVTPSAGEAPDGVSLAAAARGALPSGFRPLLSSADTPRLIPHVAVAPRGFIEGHPEALVALAHGWLTGMNKLAADPPTGARRVASAAGSSDPLAFVEHLGELGAATFTDNAEMAGLSGRNPLTLETLFQRSWALWRGVGALTTPAQVPAPVNNRVVAALALAEPGSRSAAAEPVVRLPEGWEKARPLLVHRQEKLDEDALITTAGTLASAFDRTVVRVGVLRGPAVDAARTKHVVEATIGRFGLPASRVVAATKASGKGAAVIEVLGGP</sequence>